<dbReference type="InterPro" id="IPR011107">
    <property type="entry name" value="PPI_Ypi1"/>
</dbReference>
<evidence type="ECO:0000313" key="3">
    <source>
        <dbReference type="WBParaSite" id="SBAD_0001131601-mRNA-1"/>
    </source>
</evidence>
<evidence type="ECO:0000313" key="2">
    <source>
        <dbReference type="Proteomes" id="UP000270296"/>
    </source>
</evidence>
<dbReference type="Proteomes" id="UP000270296">
    <property type="component" value="Unassembled WGS sequence"/>
</dbReference>
<dbReference type="WBParaSite" id="SBAD_0001131601-mRNA-1">
    <property type="protein sequence ID" value="SBAD_0001131601-mRNA-1"/>
    <property type="gene ID" value="SBAD_0001131601"/>
</dbReference>
<evidence type="ECO:0000313" key="1">
    <source>
        <dbReference type="EMBL" id="VDP35823.1"/>
    </source>
</evidence>
<gene>
    <name evidence="1" type="ORF">SBAD_LOCUS10940</name>
</gene>
<dbReference type="Pfam" id="PF07491">
    <property type="entry name" value="PPI_Ypi1"/>
    <property type="match status" value="1"/>
</dbReference>
<dbReference type="OrthoDB" id="307488at2759"/>
<dbReference type="AlphaFoldDB" id="A0A183J4Z2"/>
<protein>
    <submittedName>
        <fullName evidence="1 3">Uncharacterized protein</fullName>
    </submittedName>
</protein>
<name>A0A183J4Z2_9BILA</name>
<dbReference type="EMBL" id="UZAM01014811">
    <property type="protein sequence ID" value="VDP35823.1"/>
    <property type="molecule type" value="Genomic_DNA"/>
</dbReference>
<proteinExistence type="predicted"/>
<reference evidence="1 2" key="2">
    <citation type="submission" date="2018-11" db="EMBL/GenBank/DDBJ databases">
        <authorList>
            <consortium name="Pathogen Informatics"/>
        </authorList>
    </citation>
    <scope>NUCLEOTIDE SEQUENCE [LARGE SCALE GENOMIC DNA]</scope>
</reference>
<dbReference type="GO" id="GO:0004865">
    <property type="term" value="F:protein serine/threonine phosphatase inhibitor activity"/>
    <property type="evidence" value="ECO:0007669"/>
    <property type="project" value="InterPro"/>
</dbReference>
<keyword evidence="2" id="KW-1185">Reference proteome</keyword>
<sequence length="65" mass="7469">MEICRPHSSNPNIRLILRKPQCSQHVRWAPGTVDNENLGRKKSKCNVQPACPEIVNNDEDDEKCR</sequence>
<organism evidence="3">
    <name type="scientific">Soboliphyme baturini</name>
    <dbReference type="NCBI Taxonomy" id="241478"/>
    <lineage>
        <taxon>Eukaryota</taxon>
        <taxon>Metazoa</taxon>
        <taxon>Ecdysozoa</taxon>
        <taxon>Nematoda</taxon>
        <taxon>Enoplea</taxon>
        <taxon>Dorylaimia</taxon>
        <taxon>Dioctophymatida</taxon>
        <taxon>Dioctophymatoidea</taxon>
        <taxon>Soboliphymatidae</taxon>
        <taxon>Soboliphyme</taxon>
    </lineage>
</organism>
<reference evidence="3" key="1">
    <citation type="submission" date="2016-06" db="UniProtKB">
        <authorList>
            <consortium name="WormBaseParasite"/>
        </authorList>
    </citation>
    <scope>IDENTIFICATION</scope>
</reference>
<accession>A0A183J4Z2</accession>